<protein>
    <submittedName>
        <fullName evidence="2">Uncharacterized protein</fullName>
    </submittedName>
</protein>
<gene>
    <name evidence="2" type="ORF">PINE0816_LOCUS23152</name>
</gene>
<dbReference type="AlphaFoldDB" id="A0A7S0CNA0"/>
<evidence type="ECO:0000256" key="1">
    <source>
        <dbReference type="SAM" id="MobiDB-lite"/>
    </source>
</evidence>
<organism evidence="2">
    <name type="scientific">Proboscia inermis</name>
    <dbReference type="NCBI Taxonomy" id="420281"/>
    <lineage>
        <taxon>Eukaryota</taxon>
        <taxon>Sar</taxon>
        <taxon>Stramenopiles</taxon>
        <taxon>Ochrophyta</taxon>
        <taxon>Bacillariophyta</taxon>
        <taxon>Coscinodiscophyceae</taxon>
        <taxon>Rhizosoleniophycidae</taxon>
        <taxon>Rhizosoleniales</taxon>
        <taxon>Rhizosoleniaceae</taxon>
        <taxon>Proboscia</taxon>
    </lineage>
</organism>
<reference evidence="2" key="1">
    <citation type="submission" date="2021-01" db="EMBL/GenBank/DDBJ databases">
        <authorList>
            <person name="Corre E."/>
            <person name="Pelletier E."/>
            <person name="Niang G."/>
            <person name="Scheremetjew M."/>
            <person name="Finn R."/>
            <person name="Kale V."/>
            <person name="Holt S."/>
            <person name="Cochrane G."/>
            <person name="Meng A."/>
            <person name="Brown T."/>
            <person name="Cohen L."/>
        </authorList>
    </citation>
    <scope>NUCLEOTIDE SEQUENCE</scope>
    <source>
        <strain evidence="2">CCAP1064/1</strain>
    </source>
</reference>
<sequence>MSGGLETNPYDRGRGRGGRDRGMDCFRAKGHDYTRETSRDSSSVDENAIDALLARLDSEYDTADEIRDQLMNQYSAGVTNRDKTWQTGGERAGGYKRQDGKQRNNRGPPRRTHDFLLSGHDYYQSEDAGRIGPNTKVRRNPQKFRSPANPKQRHRHSHYHQTVRTLRQPFTQRTKLPQPRTPYTPNLRMVAESIPRTLPLQQVTELPRITTHPNPTRRKALPEFPARRAAININLRTRSLHHTTKWGP</sequence>
<proteinExistence type="predicted"/>
<feature type="region of interest" description="Disordered" evidence="1">
    <location>
        <begin position="1"/>
        <end position="26"/>
    </location>
</feature>
<evidence type="ECO:0000313" key="2">
    <source>
        <dbReference type="EMBL" id="CAD8426987.1"/>
    </source>
</evidence>
<feature type="compositionally biased region" description="Basic and acidic residues" evidence="1">
    <location>
        <begin position="9"/>
        <end position="26"/>
    </location>
</feature>
<name>A0A7S0CNA0_9STRA</name>
<feature type="region of interest" description="Disordered" evidence="1">
    <location>
        <begin position="81"/>
        <end position="159"/>
    </location>
</feature>
<dbReference type="EMBL" id="HBEL01050262">
    <property type="protein sequence ID" value="CAD8426987.1"/>
    <property type="molecule type" value="Transcribed_RNA"/>
</dbReference>
<accession>A0A7S0CNA0</accession>